<evidence type="ECO:0000313" key="2">
    <source>
        <dbReference type="Proteomes" id="UP000003009"/>
    </source>
</evidence>
<accession>C4GM06</accession>
<dbReference type="EMBL" id="ACJW02000005">
    <property type="protein sequence ID" value="EEP67157.1"/>
    <property type="molecule type" value="Genomic_DNA"/>
</dbReference>
<dbReference type="Proteomes" id="UP000003009">
    <property type="component" value="Unassembled WGS sequence"/>
</dbReference>
<name>C4GM06_9NEIS</name>
<reference evidence="1" key="1">
    <citation type="submission" date="2009-04" db="EMBL/GenBank/DDBJ databases">
        <authorList>
            <person name="Weinstock G."/>
            <person name="Sodergren E."/>
            <person name="Clifton S."/>
            <person name="Fulton L."/>
            <person name="Fulton B."/>
            <person name="Courtney L."/>
            <person name="Fronick C."/>
            <person name="Harrison M."/>
            <person name="Strong C."/>
            <person name="Farmer C."/>
            <person name="Delahaunty K."/>
            <person name="Markovic C."/>
            <person name="Hall O."/>
            <person name="Minx P."/>
            <person name="Tomlinson C."/>
            <person name="Mitreva M."/>
            <person name="Nelson J."/>
            <person name="Hou S."/>
            <person name="Wollam A."/>
            <person name="Pepin K.H."/>
            <person name="Johnson M."/>
            <person name="Bhonagiri V."/>
            <person name="Nash W.E."/>
            <person name="Warren W."/>
            <person name="Chinwalla A."/>
            <person name="Mardis E.R."/>
            <person name="Wilson R.K."/>
        </authorList>
    </citation>
    <scope>NUCLEOTIDE SEQUENCE [LARGE SCALE GENOMIC DNA]</scope>
    <source>
        <strain evidence="1">ATCC 51147</strain>
    </source>
</reference>
<dbReference type="HOGENOM" id="CLU_3252821_0_0_4"/>
<evidence type="ECO:0000313" key="1">
    <source>
        <dbReference type="EMBL" id="EEP67157.1"/>
    </source>
</evidence>
<protein>
    <submittedName>
        <fullName evidence="1">Uncharacterized protein</fullName>
    </submittedName>
</protein>
<keyword evidence="2" id="KW-1185">Reference proteome</keyword>
<comment type="caution">
    <text evidence="1">The sequence shown here is derived from an EMBL/GenBank/DDBJ whole genome shotgun (WGS) entry which is preliminary data.</text>
</comment>
<proteinExistence type="predicted"/>
<organism evidence="1 2">
    <name type="scientific">Kingella oralis ATCC 51147</name>
    <dbReference type="NCBI Taxonomy" id="629741"/>
    <lineage>
        <taxon>Bacteria</taxon>
        <taxon>Pseudomonadati</taxon>
        <taxon>Pseudomonadota</taxon>
        <taxon>Betaproteobacteria</taxon>
        <taxon>Neisseriales</taxon>
        <taxon>Neisseriaceae</taxon>
        <taxon>Kingella</taxon>
    </lineage>
</organism>
<gene>
    <name evidence="1" type="ORF">GCWU000324_02731</name>
</gene>
<sequence>MMRQPENLNSGFRLPYSETNRLVYCQTVFCWRMGFQAASLVE</sequence>
<dbReference type="AlphaFoldDB" id="C4GM06"/>